<dbReference type="AlphaFoldDB" id="A0A2N5P7R2"/>
<comment type="similarity">
    <text evidence="2 10">Belongs to the beta sliding clamp family.</text>
</comment>
<gene>
    <name evidence="14" type="primary">dnaN</name>
    <name evidence="14" type="ORF">CDL23_15400</name>
</gene>
<keyword evidence="8 10" id="KW-0239">DNA-directed DNA polymerase</keyword>
<dbReference type="Proteomes" id="UP000235093">
    <property type="component" value="Unassembled WGS sequence"/>
</dbReference>
<keyword evidence="4 10" id="KW-0963">Cytoplasm</keyword>
<keyword evidence="6 10" id="KW-0548">Nucleotidyltransferase</keyword>
<keyword evidence="5 10" id="KW-0808">Transferase</keyword>
<comment type="function">
    <text evidence="10">Confers DNA tethering and processivity to DNA polymerases and other proteins. Acts as a clamp, forming a ring around DNA (a reaction catalyzed by the clamp-loading complex) which diffuses in an ATP-independent manner freely and bidirectionally along dsDNA. Initially characterized for its ability to contact the catalytic subunit of DNA polymerase III (Pol III), a complex, multichain enzyme responsible for most of the replicative synthesis in bacteria; Pol III exhibits 3'-5' exonuclease proofreading activity. The beta chain is required for initiation of replication as well as for processivity of DNA replication.</text>
</comment>
<reference evidence="14 15" key="1">
    <citation type="journal article" date="2017" name="Genome Med.">
        <title>A novel Ruminococcus gnavus clade enriched in inflammatory bowel disease patients.</title>
        <authorList>
            <person name="Hall A.B."/>
            <person name="Yassour M."/>
            <person name="Sauk J."/>
            <person name="Garner A."/>
            <person name="Jiang X."/>
            <person name="Arthur T."/>
            <person name="Lagoudas G.K."/>
            <person name="Vatanen T."/>
            <person name="Fornelos N."/>
            <person name="Wilson R."/>
            <person name="Bertha M."/>
            <person name="Cohen M."/>
            <person name="Garber J."/>
            <person name="Khalili H."/>
            <person name="Gevers D."/>
            <person name="Ananthakrishnan A.N."/>
            <person name="Kugathasan S."/>
            <person name="Lander E.S."/>
            <person name="Blainey P."/>
            <person name="Vlamakis H."/>
            <person name="Xavier R.J."/>
            <person name="Huttenhower C."/>
        </authorList>
    </citation>
    <scope>NUCLEOTIDE SEQUENCE [LARGE SCALE GENOMIC DNA]</scope>
    <source>
        <strain evidence="14 15">RJX1125</strain>
    </source>
</reference>
<dbReference type="Gene3D" id="3.10.150.10">
    <property type="entry name" value="DNA Polymerase III, subunit A, domain 2"/>
    <property type="match status" value="2"/>
</dbReference>
<dbReference type="EMBL" id="NIHT01000042">
    <property type="protein sequence ID" value="PLT71085.1"/>
    <property type="molecule type" value="Genomic_DNA"/>
</dbReference>
<evidence type="ECO:0000256" key="1">
    <source>
        <dbReference type="ARBA" id="ARBA00004496"/>
    </source>
</evidence>
<dbReference type="GO" id="GO:0006271">
    <property type="term" value="P:DNA strand elongation involved in DNA replication"/>
    <property type="evidence" value="ECO:0007669"/>
    <property type="project" value="TreeGrafter"/>
</dbReference>
<feature type="domain" description="DNA polymerase III beta sliding clamp central" evidence="12">
    <location>
        <begin position="131"/>
        <end position="241"/>
    </location>
</feature>
<dbReference type="GO" id="GO:0008408">
    <property type="term" value="F:3'-5' exonuclease activity"/>
    <property type="evidence" value="ECO:0007669"/>
    <property type="project" value="InterPro"/>
</dbReference>
<evidence type="ECO:0000256" key="3">
    <source>
        <dbReference type="ARBA" id="ARBA00021035"/>
    </source>
</evidence>
<dbReference type="PANTHER" id="PTHR30478">
    <property type="entry name" value="DNA POLYMERASE III SUBUNIT BETA"/>
    <property type="match status" value="1"/>
</dbReference>
<dbReference type="GO" id="GO:0005737">
    <property type="term" value="C:cytoplasm"/>
    <property type="evidence" value="ECO:0007669"/>
    <property type="project" value="UniProtKB-SubCell"/>
</dbReference>
<evidence type="ECO:0000256" key="2">
    <source>
        <dbReference type="ARBA" id="ARBA00010752"/>
    </source>
</evidence>
<dbReference type="Pfam" id="PF02768">
    <property type="entry name" value="DNA_pol3_beta_3"/>
    <property type="match status" value="1"/>
</dbReference>
<dbReference type="InterPro" id="IPR022637">
    <property type="entry name" value="DNA_polIII_beta_cen"/>
</dbReference>
<dbReference type="InterPro" id="IPR022634">
    <property type="entry name" value="DNA_polIII_beta_N"/>
</dbReference>
<dbReference type="PIRSF" id="PIRSF000804">
    <property type="entry name" value="DNA_pol_III_b"/>
    <property type="match status" value="1"/>
</dbReference>
<feature type="domain" description="DNA polymerase III beta sliding clamp N-terminal" evidence="11">
    <location>
        <begin position="1"/>
        <end position="118"/>
    </location>
</feature>
<dbReference type="NCBIfam" id="TIGR00663">
    <property type="entry name" value="dnan"/>
    <property type="match status" value="1"/>
</dbReference>
<evidence type="ECO:0000256" key="4">
    <source>
        <dbReference type="ARBA" id="ARBA00022490"/>
    </source>
</evidence>
<evidence type="ECO:0000256" key="10">
    <source>
        <dbReference type="PIRNR" id="PIRNR000804"/>
    </source>
</evidence>
<dbReference type="GO" id="GO:0003677">
    <property type="term" value="F:DNA binding"/>
    <property type="evidence" value="ECO:0007669"/>
    <property type="project" value="UniProtKB-UniRule"/>
</dbReference>
<accession>A0A2N5P7R2</accession>
<evidence type="ECO:0000256" key="7">
    <source>
        <dbReference type="ARBA" id="ARBA00022705"/>
    </source>
</evidence>
<dbReference type="GO" id="GO:0009360">
    <property type="term" value="C:DNA polymerase III complex"/>
    <property type="evidence" value="ECO:0007669"/>
    <property type="project" value="InterPro"/>
</dbReference>
<organism evidence="14 15">
    <name type="scientific">Mediterraneibacter gnavus</name>
    <name type="common">Ruminococcus gnavus</name>
    <dbReference type="NCBI Taxonomy" id="33038"/>
    <lineage>
        <taxon>Bacteria</taxon>
        <taxon>Bacillati</taxon>
        <taxon>Bacillota</taxon>
        <taxon>Clostridia</taxon>
        <taxon>Lachnospirales</taxon>
        <taxon>Lachnospiraceae</taxon>
        <taxon>Mediterraneibacter</taxon>
    </lineage>
</organism>
<dbReference type="Pfam" id="PF02767">
    <property type="entry name" value="DNA_pol3_beta_2"/>
    <property type="match status" value="1"/>
</dbReference>
<name>A0A2N5P7R2_MEDGN</name>
<keyword evidence="7 10" id="KW-0235">DNA replication</keyword>
<evidence type="ECO:0000256" key="5">
    <source>
        <dbReference type="ARBA" id="ARBA00022679"/>
    </source>
</evidence>
<dbReference type="SMART" id="SM00480">
    <property type="entry name" value="POL3Bc"/>
    <property type="match status" value="1"/>
</dbReference>
<dbReference type="CDD" id="cd00140">
    <property type="entry name" value="beta_clamp"/>
    <property type="match status" value="1"/>
</dbReference>
<dbReference type="InterPro" id="IPR001001">
    <property type="entry name" value="DNA_polIII_beta"/>
</dbReference>
<evidence type="ECO:0000256" key="6">
    <source>
        <dbReference type="ARBA" id="ARBA00022695"/>
    </source>
</evidence>
<evidence type="ECO:0000256" key="8">
    <source>
        <dbReference type="ARBA" id="ARBA00022932"/>
    </source>
</evidence>
<proteinExistence type="inferred from homology"/>
<sequence>MKIICKKTDLAKAVQTVSKAVPIKSSTSILECILLRAEKEEITLTGNNLELGIETVMSGNVEEEGSIAIQAKVFGEIVRKLPEGDVVIETGEKDQATVRCKKTKYNLSVKSALEYTCIPDVEWKNRVMISEFELKEAIRQTIFSVADTSSKKAMTGELWEINGKELKIVALDGHRISLRKVKLKKEYEPQKVIVPGKNLAEMIKIIGGDPEKEVAVYFTENHIQFEIENTRAISRLIEGEYLKVEQLLSKDYGTKIKVQKKELQECIDRAGLLLKDDTKKPIILNIEENILSLEVASNMGSMNESMFIVKEGEKLRIGFNPKFLLEMLRVIDDEEVFMYFTSAKTPCTVRDEKDSYVYLVLPVNLSTAA</sequence>
<comment type="subcellular location">
    <subcellularLocation>
        <location evidence="1 10">Cytoplasm</location>
    </subcellularLocation>
</comment>
<comment type="caution">
    <text evidence="14">The sequence shown here is derived from an EMBL/GenBank/DDBJ whole genome shotgun (WGS) entry which is preliminary data.</text>
</comment>
<dbReference type="Pfam" id="PF00712">
    <property type="entry name" value="DNA_pol3_beta"/>
    <property type="match status" value="1"/>
</dbReference>
<feature type="domain" description="DNA polymerase III beta sliding clamp C-terminal" evidence="13">
    <location>
        <begin position="246"/>
        <end position="362"/>
    </location>
</feature>
<dbReference type="PANTHER" id="PTHR30478:SF0">
    <property type="entry name" value="BETA SLIDING CLAMP"/>
    <property type="match status" value="1"/>
</dbReference>
<evidence type="ECO:0000259" key="13">
    <source>
        <dbReference type="Pfam" id="PF02768"/>
    </source>
</evidence>
<evidence type="ECO:0000313" key="14">
    <source>
        <dbReference type="EMBL" id="PLT71085.1"/>
    </source>
</evidence>
<comment type="subunit">
    <text evidence="10">Forms a ring-shaped head-to-tail homodimer around DNA.</text>
</comment>
<dbReference type="SUPFAM" id="SSF55979">
    <property type="entry name" value="DNA clamp"/>
    <property type="match status" value="3"/>
</dbReference>
<dbReference type="GO" id="GO:0003887">
    <property type="term" value="F:DNA-directed DNA polymerase activity"/>
    <property type="evidence" value="ECO:0007669"/>
    <property type="project" value="UniProtKB-UniRule"/>
</dbReference>
<dbReference type="InterPro" id="IPR046938">
    <property type="entry name" value="DNA_clamp_sf"/>
</dbReference>
<evidence type="ECO:0000313" key="15">
    <source>
        <dbReference type="Proteomes" id="UP000235093"/>
    </source>
</evidence>
<keyword evidence="9" id="KW-0238">DNA-binding</keyword>
<evidence type="ECO:0000259" key="12">
    <source>
        <dbReference type="Pfam" id="PF02767"/>
    </source>
</evidence>
<protein>
    <recommendedName>
        <fullName evidence="3 10">Beta sliding clamp</fullName>
    </recommendedName>
</protein>
<dbReference type="RefSeq" id="WP_101884353.1">
    <property type="nucleotide sequence ID" value="NZ_CP176629.1"/>
</dbReference>
<dbReference type="InterPro" id="IPR022635">
    <property type="entry name" value="DNA_polIII_beta_C"/>
</dbReference>
<evidence type="ECO:0000256" key="9">
    <source>
        <dbReference type="ARBA" id="ARBA00023125"/>
    </source>
</evidence>
<evidence type="ECO:0000259" key="11">
    <source>
        <dbReference type="Pfam" id="PF00712"/>
    </source>
</evidence>